<sequence>MKKIVLSILIVALLNGCNAFPKGTISQPEGKVILNEKQYTMIPVDYEWEDENVKITDISSRDINELADDFETLEVKKGDILNFEIEKNPSSIIITKLDEEGLIDNVEIKDYKITMPSKEGYYIYELKVVWDKGKETFVFDVDVK</sequence>
<dbReference type="Proteomes" id="UP000308744">
    <property type="component" value="Unassembled WGS sequence"/>
</dbReference>
<name>A0A4U2YZU3_9BACI</name>
<proteinExistence type="predicted"/>
<organism evidence="2 3">
    <name type="scientific">Lysinibacillus mangiferihumi</name>
    <dbReference type="NCBI Taxonomy" id="1130819"/>
    <lineage>
        <taxon>Bacteria</taxon>
        <taxon>Bacillati</taxon>
        <taxon>Bacillota</taxon>
        <taxon>Bacilli</taxon>
        <taxon>Bacillales</taxon>
        <taxon>Bacillaceae</taxon>
        <taxon>Lysinibacillus</taxon>
    </lineage>
</organism>
<evidence type="ECO:0000313" key="3">
    <source>
        <dbReference type="Proteomes" id="UP000308744"/>
    </source>
</evidence>
<dbReference type="EMBL" id="SZPU01000055">
    <property type="protein sequence ID" value="TKI66894.1"/>
    <property type="molecule type" value="Genomic_DNA"/>
</dbReference>
<reference evidence="2 3" key="1">
    <citation type="submission" date="2019-04" db="EMBL/GenBank/DDBJ databases">
        <title>Lysinibacillus genome sequencing.</title>
        <authorList>
            <person name="Dunlap C."/>
        </authorList>
    </citation>
    <scope>NUCLEOTIDE SEQUENCE [LARGE SCALE GENOMIC DNA]</scope>
    <source>
        <strain evidence="2 3">CCTCC AB 2010389</strain>
    </source>
</reference>
<dbReference type="AlphaFoldDB" id="A0A4U2YZU3"/>
<keyword evidence="3" id="KW-1185">Reference proteome</keyword>
<accession>A0A4U2YZU3</accession>
<feature type="signal peptide" evidence="1">
    <location>
        <begin position="1"/>
        <end position="21"/>
    </location>
</feature>
<evidence type="ECO:0000256" key="1">
    <source>
        <dbReference type="SAM" id="SignalP"/>
    </source>
</evidence>
<dbReference type="RefSeq" id="WP_107896120.1">
    <property type="nucleotide sequence ID" value="NZ_PYWM01000017.1"/>
</dbReference>
<evidence type="ECO:0008006" key="4">
    <source>
        <dbReference type="Google" id="ProtNLM"/>
    </source>
</evidence>
<feature type="chain" id="PRO_5020991463" description="Lipoprotein" evidence="1">
    <location>
        <begin position="22"/>
        <end position="144"/>
    </location>
</feature>
<evidence type="ECO:0000313" key="2">
    <source>
        <dbReference type="EMBL" id="TKI66894.1"/>
    </source>
</evidence>
<comment type="caution">
    <text evidence="2">The sequence shown here is derived from an EMBL/GenBank/DDBJ whole genome shotgun (WGS) entry which is preliminary data.</text>
</comment>
<keyword evidence="1" id="KW-0732">Signal</keyword>
<gene>
    <name evidence="2" type="ORF">FC756_14275</name>
</gene>
<protein>
    <recommendedName>
        <fullName evidence="4">Lipoprotein</fullName>
    </recommendedName>
</protein>